<evidence type="ECO:0000313" key="2">
    <source>
        <dbReference type="EMBL" id="MCP2352125.1"/>
    </source>
</evidence>
<comment type="caution">
    <text evidence="2">The sequence shown here is derived from an EMBL/GenBank/DDBJ whole genome shotgun (WGS) entry which is preliminary data.</text>
</comment>
<sequence length="310" mass="31257">MNVERHTTRGGHGERAAADRPTRLALLGRADRPTGLALLGRADRPTRLVLLGRAVGAEWVKLWSVRSTWWCLAGAAALLVLGAVTVGAGEATDLARAGAGGARVTASGPVVSAAALVPFALAAMATLVITSEYASRGIWATLQAVPVRGRVLAAKALVVAPVVAVAGVLSGAAATGAVSAVLSADVFGARVALPPARTALDLLRMGLFFALVSVMTVGVGAAVRSAAGTLSVVFMLLMGAPMILLMTGGSAAVEASLRMPLFAGLAFMESADTITGGPMPYPAGEGLAWLVGWTAAALAVGHAVLRRRDA</sequence>
<keyword evidence="3" id="KW-1185">Reference proteome</keyword>
<feature type="transmembrane region" description="Helical" evidence="1">
    <location>
        <begin position="230"/>
        <end position="253"/>
    </location>
</feature>
<feature type="transmembrane region" description="Helical" evidence="1">
    <location>
        <begin position="156"/>
        <end position="182"/>
    </location>
</feature>
<evidence type="ECO:0000313" key="3">
    <source>
        <dbReference type="Proteomes" id="UP001320766"/>
    </source>
</evidence>
<reference evidence="2 3" key="1">
    <citation type="submission" date="2022-06" db="EMBL/GenBank/DDBJ databases">
        <title>Sequencing the genomes of 1000 actinobacteria strains.</title>
        <authorList>
            <person name="Klenk H.-P."/>
        </authorList>
    </citation>
    <scope>NUCLEOTIDE SEQUENCE [LARGE SCALE GENOMIC DNA]</scope>
    <source>
        <strain evidence="2 3">DSM 44170</strain>
    </source>
</reference>
<protein>
    <submittedName>
        <fullName evidence="2">ABC-2 type transport system permease protein</fullName>
    </submittedName>
</protein>
<feature type="transmembrane region" description="Helical" evidence="1">
    <location>
        <begin position="109"/>
        <end position="129"/>
    </location>
</feature>
<evidence type="ECO:0000256" key="1">
    <source>
        <dbReference type="SAM" id="Phobius"/>
    </source>
</evidence>
<dbReference type="RefSeq" id="WP_253779160.1">
    <property type="nucleotide sequence ID" value="NZ_BAAAVE010000011.1"/>
</dbReference>
<keyword evidence="1" id="KW-0812">Transmembrane</keyword>
<keyword evidence="1" id="KW-0472">Membrane</keyword>
<organism evidence="2 3">
    <name type="scientific">Nonomuraea roseoviolacea subsp. carminata</name>
    <dbReference type="NCBI Taxonomy" id="160689"/>
    <lineage>
        <taxon>Bacteria</taxon>
        <taxon>Bacillati</taxon>
        <taxon>Actinomycetota</taxon>
        <taxon>Actinomycetes</taxon>
        <taxon>Streptosporangiales</taxon>
        <taxon>Streptosporangiaceae</taxon>
        <taxon>Nonomuraea</taxon>
    </lineage>
</organism>
<accession>A0ABT1KDP1</accession>
<feature type="transmembrane region" description="Helical" evidence="1">
    <location>
        <begin position="69"/>
        <end position="89"/>
    </location>
</feature>
<dbReference type="Proteomes" id="UP001320766">
    <property type="component" value="Unassembled WGS sequence"/>
</dbReference>
<gene>
    <name evidence="2" type="ORF">HD595_008247</name>
</gene>
<feature type="transmembrane region" description="Helical" evidence="1">
    <location>
        <begin position="202"/>
        <end position="223"/>
    </location>
</feature>
<keyword evidence="1" id="KW-1133">Transmembrane helix</keyword>
<name>A0ABT1KDP1_9ACTN</name>
<dbReference type="EMBL" id="JAMZEC010000001">
    <property type="protein sequence ID" value="MCP2352125.1"/>
    <property type="molecule type" value="Genomic_DNA"/>
</dbReference>
<proteinExistence type="predicted"/>
<feature type="transmembrane region" description="Helical" evidence="1">
    <location>
        <begin position="287"/>
        <end position="305"/>
    </location>
</feature>